<keyword evidence="3" id="KW-0963">Cytoplasm</keyword>
<dbReference type="Pfam" id="PF22544">
    <property type="entry name" value="HYDIN_VesB_CFA65-like_Ig"/>
    <property type="match status" value="1"/>
</dbReference>
<reference evidence="8 9" key="1">
    <citation type="submission" date="2024-04" db="EMBL/GenBank/DDBJ databases">
        <title>Tritrichomonas musculus Genome.</title>
        <authorList>
            <person name="Alves-Ferreira E."/>
            <person name="Grigg M."/>
            <person name="Lorenzi H."/>
            <person name="Galac M."/>
        </authorList>
    </citation>
    <scope>NUCLEOTIDE SEQUENCE [LARGE SCALE GENOMIC DNA]</scope>
    <source>
        <strain evidence="8 9">EAF2021</strain>
    </source>
</reference>
<feature type="region of interest" description="Disordered" evidence="6">
    <location>
        <begin position="177"/>
        <end position="204"/>
    </location>
</feature>
<dbReference type="EMBL" id="JAPFFF010000054">
    <property type="protein sequence ID" value="KAK8838806.1"/>
    <property type="molecule type" value="Genomic_DNA"/>
</dbReference>
<accession>A0ABR2GYV0</accession>
<feature type="compositionally biased region" description="Polar residues" evidence="6">
    <location>
        <begin position="113"/>
        <end position="129"/>
    </location>
</feature>
<name>A0ABR2GYV0_9EUKA</name>
<dbReference type="InterPro" id="IPR053879">
    <property type="entry name" value="HYDIN_VesB_CFA65-like_Ig"/>
</dbReference>
<comment type="caution">
    <text evidence="8">The sequence shown here is derived from an EMBL/GenBank/DDBJ whole genome shotgun (WGS) entry which is preliminary data.</text>
</comment>
<gene>
    <name evidence="8" type="ORF">M9Y10_032845</name>
</gene>
<keyword evidence="9" id="KW-1185">Reference proteome</keyword>
<feature type="compositionally biased region" description="Polar residues" evidence="6">
    <location>
        <begin position="177"/>
        <end position="189"/>
    </location>
</feature>
<evidence type="ECO:0000313" key="9">
    <source>
        <dbReference type="Proteomes" id="UP001470230"/>
    </source>
</evidence>
<feature type="region of interest" description="Disordered" evidence="6">
    <location>
        <begin position="977"/>
        <end position="998"/>
    </location>
</feature>
<feature type="region of interest" description="Disordered" evidence="6">
    <location>
        <begin position="49"/>
        <end position="70"/>
    </location>
</feature>
<feature type="compositionally biased region" description="Polar residues" evidence="6">
    <location>
        <begin position="1201"/>
        <end position="1210"/>
    </location>
</feature>
<evidence type="ECO:0000259" key="7">
    <source>
        <dbReference type="Pfam" id="PF22544"/>
    </source>
</evidence>
<dbReference type="InterPro" id="IPR013783">
    <property type="entry name" value="Ig-like_fold"/>
</dbReference>
<evidence type="ECO:0000256" key="4">
    <source>
        <dbReference type="ARBA" id="ARBA00023069"/>
    </source>
</evidence>
<feature type="compositionally biased region" description="Low complexity" evidence="6">
    <location>
        <begin position="49"/>
        <end position="63"/>
    </location>
</feature>
<keyword evidence="4" id="KW-0969">Cilium</keyword>
<feature type="region of interest" description="Disordered" evidence="6">
    <location>
        <begin position="1113"/>
        <end position="1135"/>
    </location>
</feature>
<dbReference type="Gene3D" id="2.60.40.10">
    <property type="entry name" value="Immunoglobulins"/>
    <property type="match status" value="1"/>
</dbReference>
<protein>
    <recommendedName>
        <fullName evidence="7">HYDIN/VesB/CFA65-like Ig-like domain-containing protein</fullName>
    </recommendedName>
</protein>
<sequence length="1345" mass="152918">MTSDVTVSSFIICLDVVHNLFDSQAFFDYLKNNHKKNIIFINAGDFVDSNGRSSRSSSSSTDSHGGHSRISYKSLSKSINNKITNELGKLIDQKRKLIAQNEKKAQQLAKANRPTSSASGHSKTSTETNSPPPFDGQTEVVFIIQGFPYSESQLKALCSYVDFGAFISIVSQTQPNDANTTTNITVQPKKSSDKNSRSATGRKATIHGSEIDSALNPGVVPPPRWKVLMPIANSSITFSQIDAPPTLDECWTALDYEIGRIIRCRNEFSERFSDHKFIILPAQSQKKPDMGVYNKFLSQHDNNDIINAIMTQIDIAKKNDSVPPPQPQPAKEDIYNRIFREINDKIMRLKIAQDPEEPIKPFFDQPVQINSAFDILYKLLKWKLDDENAPVNKAVLDFYANYSNFNAVAGHQFEVMLSQANKRLSLGLPLSFFEWTKFLYAYEYQDITSTIIDIFKKNYVFDTVLEETAGVMWVLAMPPVSRTIGQSIRKLYMPPAFDGISEWLTKIFDRPPPTAEAKGRSQSSPAQILKSGGNIETLIPNIFQRTENKENAIYKVPMDLGKSADLVSPFFFTNGVQADVNRSIINNKMTFGYYIHFPNELEISSYYNSINIELHKICRLIFNDKNCKNSENESEGEVNTIDYHDKSLTILKNEDHEVSIFYENGQLSLKAGQAFVITESGALIFELKGDKIILESNGRIRKWKDGNWTYSEPDGRLFKVTEEGNVPLNNPHNKLTDLRTGISRIIRDDNILYSIYSDGERVIQFSDHFIIRQTQDSIVYEIPKLPFITFRDKSFTFLIDDACFVLNTTKMSISKESTSIDYDYNEVVIQSFDSEVSLKQGILQMKAEDNVLYADNTGTQRIGPIIPSNTPIKKKVEVVESKWGKIMFTKDTFVEANHLQLLSIFRPRFFAIRSDLSATEYIHREGFIPKNRVQKERHVDDVYDVITLHEKNEKPLVYLKQNVLEKQPRSALLKTLQIPKKSRAKTRPKKGQEPEDPELIKQAARESNQKYLAFWRNVLKIQNQTCEQLEQEYLEEIKPKPIPPPEIIEPPVFTPDPRLLEMMHMKYAPTDISNFQDDNVINYWESPEAEYAFPLETPPVLPRPLSPRTKLFDMPPDEDEKLHRKGYDEPPAIPEEEYDFSLTSQARDKRKEKEREAARVINTARTATGHYQNSLQVISDLKPPYSASSGTRDDVKPIPPSNSSLDTQPSPRRFSNRIYSTEVSRPQTAHSTVKDKNRTKPPQKKVEFGDVALGKTVTASLDIQNTGNRPLHYSVSRPNNKDVVMNTIPGVIMPGLKLAIKLTLNAREVGKIETSFKFMSPLGDMTIPVTANIVDVNIEEEEEDI</sequence>
<evidence type="ECO:0000256" key="3">
    <source>
        <dbReference type="ARBA" id="ARBA00022490"/>
    </source>
</evidence>
<feature type="domain" description="HYDIN/VesB/CFA65-like Ig-like" evidence="7">
    <location>
        <begin position="1244"/>
        <end position="1318"/>
    </location>
</feature>
<organism evidence="8 9">
    <name type="scientific">Tritrichomonas musculus</name>
    <dbReference type="NCBI Taxonomy" id="1915356"/>
    <lineage>
        <taxon>Eukaryota</taxon>
        <taxon>Metamonada</taxon>
        <taxon>Parabasalia</taxon>
        <taxon>Tritrichomonadida</taxon>
        <taxon>Tritrichomonadidae</taxon>
        <taxon>Tritrichomonas</taxon>
    </lineage>
</organism>
<keyword evidence="5" id="KW-0966">Cell projection</keyword>
<evidence type="ECO:0000256" key="6">
    <source>
        <dbReference type="SAM" id="MobiDB-lite"/>
    </source>
</evidence>
<evidence type="ECO:0000313" key="8">
    <source>
        <dbReference type="EMBL" id="KAK8838806.1"/>
    </source>
</evidence>
<proteinExistence type="predicted"/>
<comment type="subcellular location">
    <subcellularLocation>
        <location evidence="1">Cell projection</location>
        <location evidence="1">Cilium</location>
    </subcellularLocation>
    <subcellularLocation>
        <location evidence="2">Cytoplasm</location>
    </subcellularLocation>
</comment>
<feature type="compositionally biased region" description="Polar residues" evidence="6">
    <location>
        <begin position="1217"/>
        <end position="1231"/>
    </location>
</feature>
<evidence type="ECO:0000256" key="2">
    <source>
        <dbReference type="ARBA" id="ARBA00004496"/>
    </source>
</evidence>
<feature type="region of interest" description="Disordered" evidence="6">
    <location>
        <begin position="102"/>
        <end position="135"/>
    </location>
</feature>
<feature type="compositionally biased region" description="Basic residues" evidence="6">
    <location>
        <begin position="980"/>
        <end position="989"/>
    </location>
</feature>
<feature type="region of interest" description="Disordered" evidence="6">
    <location>
        <begin position="1174"/>
        <end position="1243"/>
    </location>
</feature>
<feature type="compositionally biased region" description="Basic and acidic residues" evidence="6">
    <location>
        <begin position="1232"/>
        <end position="1243"/>
    </location>
</feature>
<evidence type="ECO:0000256" key="5">
    <source>
        <dbReference type="ARBA" id="ARBA00023273"/>
    </source>
</evidence>
<evidence type="ECO:0000256" key="1">
    <source>
        <dbReference type="ARBA" id="ARBA00004138"/>
    </source>
</evidence>
<dbReference type="Proteomes" id="UP001470230">
    <property type="component" value="Unassembled WGS sequence"/>
</dbReference>